<evidence type="ECO:0000256" key="4">
    <source>
        <dbReference type="ARBA" id="ARBA00022771"/>
    </source>
</evidence>
<dbReference type="PANTHER" id="PTHR45680:SF23">
    <property type="entry name" value="NUCLEAR HORMONE RECEPTOR FAMILY"/>
    <property type="match status" value="1"/>
</dbReference>
<evidence type="ECO:0000256" key="8">
    <source>
        <dbReference type="ARBA" id="ARBA00023163"/>
    </source>
</evidence>
<dbReference type="SUPFAM" id="SSF57716">
    <property type="entry name" value="Glucocorticoid receptor-like (DNA-binding domain)"/>
    <property type="match status" value="1"/>
</dbReference>
<comment type="subcellular location">
    <subcellularLocation>
        <location evidence="1 11">Nucleus</location>
    </subcellularLocation>
</comment>
<evidence type="ECO:0000256" key="1">
    <source>
        <dbReference type="ARBA" id="ARBA00004123"/>
    </source>
</evidence>
<evidence type="ECO:0000256" key="6">
    <source>
        <dbReference type="ARBA" id="ARBA00023015"/>
    </source>
</evidence>
<dbReference type="SMART" id="SM00430">
    <property type="entry name" value="HOLI"/>
    <property type="match status" value="1"/>
</dbReference>
<dbReference type="Pfam" id="PF00105">
    <property type="entry name" value="zf-C4"/>
    <property type="match status" value="1"/>
</dbReference>
<keyword evidence="8 11" id="KW-0804">Transcription</keyword>
<evidence type="ECO:0000256" key="2">
    <source>
        <dbReference type="ARBA" id="ARBA00005993"/>
    </source>
</evidence>
<dbReference type="InterPro" id="IPR001628">
    <property type="entry name" value="Znf_hrmn_rcpt"/>
</dbReference>
<dbReference type="PANTHER" id="PTHR45680">
    <property type="entry name" value="NUCLEAR HORMONE RECEPTOR FAMILY"/>
    <property type="match status" value="1"/>
</dbReference>
<dbReference type="PROSITE" id="PS00031">
    <property type="entry name" value="NUCLEAR_REC_DBD_1"/>
    <property type="match status" value="1"/>
</dbReference>
<keyword evidence="10 11" id="KW-0539">Nucleus</keyword>
<dbReference type="PROSITE" id="PS51843">
    <property type="entry name" value="NR_LBD"/>
    <property type="match status" value="1"/>
</dbReference>
<keyword evidence="3 11" id="KW-0479">Metal-binding</keyword>
<dbReference type="GO" id="GO:0008270">
    <property type="term" value="F:zinc ion binding"/>
    <property type="evidence" value="ECO:0007669"/>
    <property type="project" value="UniProtKB-KW"/>
</dbReference>
<dbReference type="SMART" id="SM00399">
    <property type="entry name" value="ZnF_C4"/>
    <property type="match status" value="1"/>
</dbReference>
<dbReference type="InterPro" id="IPR049636">
    <property type="entry name" value="HNF4-like_DBD"/>
</dbReference>
<dbReference type="GO" id="GO:0000978">
    <property type="term" value="F:RNA polymerase II cis-regulatory region sequence-specific DNA binding"/>
    <property type="evidence" value="ECO:0007669"/>
    <property type="project" value="InterPro"/>
</dbReference>
<reference evidence="15" key="1">
    <citation type="submission" date="2022-11" db="UniProtKB">
        <authorList>
            <consortium name="WormBaseParasite"/>
        </authorList>
    </citation>
    <scope>IDENTIFICATION</scope>
</reference>
<accession>A0A915ECH9</accession>
<dbReference type="InterPro" id="IPR000536">
    <property type="entry name" value="Nucl_hrmn_rcpt_lig-bd"/>
</dbReference>
<sequence length="585" mass="66804">MPGMAVWKLFVFSGESKKIPRSNVVDLNCAVCDATADGQHFGAEACRACAAFFRRTIARRLRYVCRFDDDCDINQACRSLCRSCRLAKCYSVGMNNRAVRSQYTTTIVRPTARKTNPSHLLLNYPSTDQQPLLVSPTPIYQTSSSMSTPQKTPFLDCSSPENSSTTYSVFERKESSSLISSVNQPEDNVVVVVDDGYHKSEIASEDIVEIKAQGCFVDRKALPPTHPILAKMLIGFEGLQRRRDVSFSRARECNGYTTRIFIERQIFDVHQYYRNIRMEIEWVAEMLSTFDGYCTLPNADKVTLFKYYWIHFIVLERSFDTYRVIGPSFADMRLVFANGDILDVINCNYDLKNVSDRDQAEVKCISQPWFKRCAKEQLMPVKKLQPTEVEMIFALGLMLWKLPAEVLSELSEQAVNTAEQMANILVSELVYLIGNTEQIVLQRKEDIIIRLSIGTLMQSPINLRLNYPDFAQLDVLNLIGHVECSAEDILEHVISTQTDLLAVLHVINSQPIDDLIGCVKQQFLSSDQPCSFMFSVEYRVRDVIFPPQDQTIRLMNERTNEYLEISKLFASVDNLHLLFKRGFNQ</sequence>
<dbReference type="InterPro" id="IPR035500">
    <property type="entry name" value="NHR-like_dom_sf"/>
</dbReference>
<dbReference type="PROSITE" id="PS51030">
    <property type="entry name" value="NUCLEAR_REC_DBD_2"/>
    <property type="match status" value="1"/>
</dbReference>
<evidence type="ECO:0000256" key="5">
    <source>
        <dbReference type="ARBA" id="ARBA00022833"/>
    </source>
</evidence>
<evidence type="ECO:0000259" key="13">
    <source>
        <dbReference type="PROSITE" id="PS51843"/>
    </source>
</evidence>
<name>A0A915ECH9_9BILA</name>
<dbReference type="GO" id="GO:0003700">
    <property type="term" value="F:DNA-binding transcription factor activity"/>
    <property type="evidence" value="ECO:0007669"/>
    <property type="project" value="InterPro"/>
</dbReference>
<dbReference type="InterPro" id="IPR013088">
    <property type="entry name" value="Znf_NHR/GATA"/>
</dbReference>
<keyword evidence="6 11" id="KW-0805">Transcription regulation</keyword>
<evidence type="ECO:0000256" key="10">
    <source>
        <dbReference type="ARBA" id="ARBA00023242"/>
    </source>
</evidence>
<dbReference type="GO" id="GO:0005634">
    <property type="term" value="C:nucleus"/>
    <property type="evidence" value="ECO:0007669"/>
    <property type="project" value="UniProtKB-SubCell"/>
</dbReference>
<keyword evidence="7 11" id="KW-0238">DNA-binding</keyword>
<dbReference type="Gene3D" id="3.30.50.10">
    <property type="entry name" value="Erythroid Transcription Factor GATA-1, subunit A"/>
    <property type="match status" value="1"/>
</dbReference>
<dbReference type="InterPro" id="IPR051152">
    <property type="entry name" value="C.elegans_Orphan_NR"/>
</dbReference>
<keyword evidence="4 11" id="KW-0863">Zinc-finger</keyword>
<proteinExistence type="inferred from homology"/>
<dbReference type="SUPFAM" id="SSF48508">
    <property type="entry name" value="Nuclear receptor ligand-binding domain"/>
    <property type="match status" value="1"/>
</dbReference>
<evidence type="ECO:0000259" key="12">
    <source>
        <dbReference type="PROSITE" id="PS51030"/>
    </source>
</evidence>
<feature type="domain" description="NR LBD" evidence="13">
    <location>
        <begin position="237"/>
        <end position="490"/>
    </location>
</feature>
<dbReference type="PRINTS" id="PR00047">
    <property type="entry name" value="STROIDFINGER"/>
</dbReference>
<dbReference type="AlphaFoldDB" id="A0A915ECH9"/>
<dbReference type="Gene3D" id="1.10.565.10">
    <property type="entry name" value="Retinoid X Receptor"/>
    <property type="match status" value="1"/>
</dbReference>
<keyword evidence="5 11" id="KW-0862">Zinc</keyword>
<evidence type="ECO:0000256" key="3">
    <source>
        <dbReference type="ARBA" id="ARBA00022723"/>
    </source>
</evidence>
<feature type="domain" description="Nuclear receptor" evidence="12">
    <location>
        <begin position="26"/>
        <end position="101"/>
    </location>
</feature>
<comment type="similarity">
    <text evidence="2 11">Belongs to the nuclear hormone receptor family.</text>
</comment>
<keyword evidence="9 11" id="KW-0675">Receptor</keyword>
<protein>
    <submittedName>
        <fullName evidence="15">Uncharacterized protein</fullName>
    </submittedName>
</protein>
<evidence type="ECO:0000256" key="7">
    <source>
        <dbReference type="ARBA" id="ARBA00023125"/>
    </source>
</evidence>
<organism evidence="14 15">
    <name type="scientific">Ditylenchus dipsaci</name>
    <dbReference type="NCBI Taxonomy" id="166011"/>
    <lineage>
        <taxon>Eukaryota</taxon>
        <taxon>Metazoa</taxon>
        <taxon>Ecdysozoa</taxon>
        <taxon>Nematoda</taxon>
        <taxon>Chromadorea</taxon>
        <taxon>Rhabditida</taxon>
        <taxon>Tylenchina</taxon>
        <taxon>Tylenchomorpha</taxon>
        <taxon>Sphaerularioidea</taxon>
        <taxon>Anguinidae</taxon>
        <taxon>Anguininae</taxon>
        <taxon>Ditylenchus</taxon>
    </lineage>
</organism>
<dbReference type="WBParaSite" id="jg3838">
    <property type="protein sequence ID" value="jg3838"/>
    <property type="gene ID" value="jg3838"/>
</dbReference>
<evidence type="ECO:0000256" key="9">
    <source>
        <dbReference type="ARBA" id="ARBA00023170"/>
    </source>
</evidence>
<evidence type="ECO:0000313" key="15">
    <source>
        <dbReference type="WBParaSite" id="jg3838"/>
    </source>
</evidence>
<dbReference type="Proteomes" id="UP000887574">
    <property type="component" value="Unplaced"/>
</dbReference>
<evidence type="ECO:0000256" key="11">
    <source>
        <dbReference type="RuleBase" id="RU004334"/>
    </source>
</evidence>
<evidence type="ECO:0000313" key="14">
    <source>
        <dbReference type="Proteomes" id="UP000887574"/>
    </source>
</evidence>
<dbReference type="Pfam" id="PF00104">
    <property type="entry name" value="Hormone_recep"/>
    <property type="match status" value="1"/>
</dbReference>
<keyword evidence="14" id="KW-1185">Reference proteome</keyword>
<dbReference type="CDD" id="cd06960">
    <property type="entry name" value="NR_DBD_HNF4A"/>
    <property type="match status" value="1"/>
</dbReference>